<evidence type="ECO:0000313" key="4">
    <source>
        <dbReference type="EMBL" id="PIR43765.1"/>
    </source>
</evidence>
<gene>
    <name evidence="4" type="ORF">COV24_00815</name>
</gene>
<comment type="caution">
    <text evidence="4">The sequence shown here is derived from an EMBL/GenBank/DDBJ whole genome shotgun (WGS) entry which is preliminary data.</text>
</comment>
<dbReference type="PANTHER" id="PTHR43363:SF2">
    <property type="entry name" value="PHOSPHORIBOSYLTRANSFERASE"/>
    <property type="match status" value="1"/>
</dbReference>
<dbReference type="InterPro" id="IPR029057">
    <property type="entry name" value="PRTase-like"/>
</dbReference>
<dbReference type="SUPFAM" id="SSF53271">
    <property type="entry name" value="PRTase-like"/>
    <property type="match status" value="1"/>
</dbReference>
<keyword evidence="1" id="KW-0328">Glycosyltransferase</keyword>
<organism evidence="4 5">
    <name type="scientific">candidate division WWE3 bacterium CG10_big_fil_rev_8_21_14_0_10_32_10</name>
    <dbReference type="NCBI Taxonomy" id="1975090"/>
    <lineage>
        <taxon>Bacteria</taxon>
        <taxon>Katanobacteria</taxon>
    </lineage>
</organism>
<evidence type="ECO:0000256" key="1">
    <source>
        <dbReference type="ARBA" id="ARBA00022676"/>
    </source>
</evidence>
<evidence type="ECO:0000313" key="5">
    <source>
        <dbReference type="Proteomes" id="UP000230214"/>
    </source>
</evidence>
<dbReference type="AlphaFoldDB" id="A0A2H0RD71"/>
<sequence length="162" mass="18966">MKELKISWNTTYKAIKKVSEDIKNNCISYDSMLVLNRGSMVFGGILGYKLGIRRIEYMDIDVIYTKNYTEIVKKIINSPLERGTLTGKVLFVTDIVHSGNTIMEGVKQLKKEYPNNLFDFATLFYIPNNNIKPKYYYKLMKKKKWIVFPWDEVGYVPMSNHI</sequence>
<dbReference type="EMBL" id="PCXU01000011">
    <property type="protein sequence ID" value="PIR43765.1"/>
    <property type="molecule type" value="Genomic_DNA"/>
</dbReference>
<dbReference type="Proteomes" id="UP000230214">
    <property type="component" value="Unassembled WGS sequence"/>
</dbReference>
<dbReference type="PANTHER" id="PTHR43363">
    <property type="entry name" value="HYPOXANTHINE PHOSPHORIBOSYLTRANSFERASE"/>
    <property type="match status" value="1"/>
</dbReference>
<dbReference type="Pfam" id="PF00156">
    <property type="entry name" value="Pribosyltran"/>
    <property type="match status" value="1"/>
</dbReference>
<name>A0A2H0RD71_UNCKA</name>
<evidence type="ECO:0000256" key="2">
    <source>
        <dbReference type="ARBA" id="ARBA00022679"/>
    </source>
</evidence>
<feature type="domain" description="Phosphoribosyltransferase" evidence="3">
    <location>
        <begin position="12"/>
        <end position="151"/>
    </location>
</feature>
<dbReference type="GO" id="GO:0016757">
    <property type="term" value="F:glycosyltransferase activity"/>
    <property type="evidence" value="ECO:0007669"/>
    <property type="project" value="UniProtKB-KW"/>
</dbReference>
<accession>A0A2H0RD71</accession>
<dbReference type="InterPro" id="IPR000836">
    <property type="entry name" value="PRTase_dom"/>
</dbReference>
<keyword evidence="2" id="KW-0808">Transferase</keyword>
<reference evidence="4 5" key="1">
    <citation type="submission" date="2017-09" db="EMBL/GenBank/DDBJ databases">
        <title>Depth-based differentiation of microbial function through sediment-hosted aquifers and enrichment of novel symbionts in the deep terrestrial subsurface.</title>
        <authorList>
            <person name="Probst A.J."/>
            <person name="Ladd B."/>
            <person name="Jarett J.K."/>
            <person name="Geller-Mcgrath D.E."/>
            <person name="Sieber C.M."/>
            <person name="Emerson J.B."/>
            <person name="Anantharaman K."/>
            <person name="Thomas B.C."/>
            <person name="Malmstrom R."/>
            <person name="Stieglmeier M."/>
            <person name="Klingl A."/>
            <person name="Woyke T."/>
            <person name="Ryan C.M."/>
            <person name="Banfield J.F."/>
        </authorList>
    </citation>
    <scope>NUCLEOTIDE SEQUENCE [LARGE SCALE GENOMIC DNA]</scope>
    <source>
        <strain evidence="4">CG10_big_fil_rev_8_21_14_0_10_32_10</strain>
    </source>
</reference>
<proteinExistence type="predicted"/>
<dbReference type="Gene3D" id="3.40.50.2020">
    <property type="match status" value="1"/>
</dbReference>
<evidence type="ECO:0000259" key="3">
    <source>
        <dbReference type="Pfam" id="PF00156"/>
    </source>
</evidence>
<dbReference type="CDD" id="cd06223">
    <property type="entry name" value="PRTases_typeI"/>
    <property type="match status" value="1"/>
</dbReference>
<protein>
    <recommendedName>
        <fullName evidence="3">Phosphoribosyltransferase domain-containing protein</fullName>
    </recommendedName>
</protein>